<proteinExistence type="predicted"/>
<reference evidence="1" key="2">
    <citation type="submission" date="2020-09" db="EMBL/GenBank/DDBJ databases">
        <authorList>
            <person name="Sun Q."/>
            <person name="Kim S."/>
        </authorList>
    </citation>
    <scope>NUCLEOTIDE SEQUENCE</scope>
    <source>
        <strain evidence="1">KCTC 42590</strain>
    </source>
</reference>
<dbReference type="EMBL" id="BNCI01000001">
    <property type="protein sequence ID" value="GHF14845.1"/>
    <property type="molecule type" value="Genomic_DNA"/>
</dbReference>
<name>A0A919AM84_9PROT</name>
<evidence type="ECO:0000313" key="2">
    <source>
        <dbReference type="Proteomes" id="UP000630923"/>
    </source>
</evidence>
<keyword evidence="2" id="KW-1185">Reference proteome</keyword>
<reference evidence="1" key="1">
    <citation type="journal article" date="2014" name="Int. J. Syst. Evol. Microbiol.">
        <title>Complete genome sequence of Corynebacterium casei LMG S-19264T (=DSM 44701T), isolated from a smear-ripened cheese.</title>
        <authorList>
            <consortium name="US DOE Joint Genome Institute (JGI-PGF)"/>
            <person name="Walter F."/>
            <person name="Albersmeier A."/>
            <person name="Kalinowski J."/>
            <person name="Ruckert C."/>
        </authorList>
    </citation>
    <scope>NUCLEOTIDE SEQUENCE</scope>
    <source>
        <strain evidence="1">KCTC 42590</strain>
    </source>
</reference>
<dbReference type="InterPro" id="IPR012338">
    <property type="entry name" value="Beta-lactam/transpept-like"/>
</dbReference>
<dbReference type="Gene3D" id="3.40.710.10">
    <property type="entry name" value="DD-peptidase/beta-lactamase superfamily"/>
    <property type="match status" value="1"/>
</dbReference>
<accession>A0A919AM84</accession>
<dbReference type="Proteomes" id="UP000630923">
    <property type="component" value="Unassembled WGS sequence"/>
</dbReference>
<evidence type="ECO:0008006" key="3">
    <source>
        <dbReference type="Google" id="ProtNLM"/>
    </source>
</evidence>
<sequence length="336" mass="36778">MPVSSLPAPVPAMMAQQSHIPPSDMITYGGVIDGQHYFGPCRGNQPCDRLPLMSFSLAKSLVGGIGLMRLEKLYPGAKNTHVSDYIPACESWGDVTLADLLGMASGHFVSAAPHMDETKGFDAFNSKKTAPEKLDFACNNYPKQAEPGTTFVYRTSDHFILGAAMQAFWREKTGRPEADFYQDLIVPLWRALDLSALTHTVRRTDDIPNTGWGMVFTRSDIAAIAHALAADDPRLVDSLDTDMLNEALQHTDQVAGLPAGDTLRYANGFWAWDATEHLQCTDRTQIPFMSGYGGISVVLLPTGDVYYYFSDGGVHRFADAVAALHSLRPICRSKKS</sequence>
<dbReference type="SUPFAM" id="SSF56601">
    <property type="entry name" value="beta-lactamase/transpeptidase-like"/>
    <property type="match status" value="1"/>
</dbReference>
<organism evidence="1 2">
    <name type="scientific">Kordiimonas sediminis</name>
    <dbReference type="NCBI Taxonomy" id="1735581"/>
    <lineage>
        <taxon>Bacteria</taxon>
        <taxon>Pseudomonadati</taxon>
        <taxon>Pseudomonadota</taxon>
        <taxon>Alphaproteobacteria</taxon>
        <taxon>Kordiimonadales</taxon>
        <taxon>Kordiimonadaceae</taxon>
        <taxon>Kordiimonas</taxon>
    </lineage>
</organism>
<evidence type="ECO:0000313" key="1">
    <source>
        <dbReference type="EMBL" id="GHF14845.1"/>
    </source>
</evidence>
<dbReference type="AlphaFoldDB" id="A0A919AM84"/>
<comment type="caution">
    <text evidence="1">The sequence shown here is derived from an EMBL/GenBank/DDBJ whole genome shotgun (WGS) entry which is preliminary data.</text>
</comment>
<gene>
    <name evidence="1" type="ORF">GCM10017044_06200</name>
</gene>
<protein>
    <recommendedName>
        <fullName evidence="3">Beta-lactamase-related domain-containing protein</fullName>
    </recommendedName>
</protein>